<protein>
    <submittedName>
        <fullName evidence="8">Transcriptional regulator, AraC family</fullName>
    </submittedName>
</protein>
<organism evidence="8 9">
    <name type="scientific">Marvinbryantia formatexigens DSM 14469</name>
    <dbReference type="NCBI Taxonomy" id="478749"/>
    <lineage>
        <taxon>Bacteria</taxon>
        <taxon>Bacillati</taxon>
        <taxon>Bacillota</taxon>
        <taxon>Clostridia</taxon>
        <taxon>Lachnospirales</taxon>
        <taxon>Lachnospiraceae</taxon>
        <taxon>Marvinbryantia</taxon>
    </lineage>
</organism>
<dbReference type="InterPro" id="IPR018062">
    <property type="entry name" value="HTH_AraC-typ_CS"/>
</dbReference>
<dbReference type="InterPro" id="IPR009057">
    <property type="entry name" value="Homeodomain-like_sf"/>
</dbReference>
<dbReference type="GO" id="GO:0003700">
    <property type="term" value="F:DNA-binding transcription factor activity"/>
    <property type="evidence" value="ECO:0007669"/>
    <property type="project" value="InterPro"/>
</dbReference>
<dbReference type="EMBL" id="ACCL02000006">
    <property type="protein sequence ID" value="EET61398.1"/>
    <property type="molecule type" value="Genomic_DNA"/>
</dbReference>
<proteinExistence type="predicted"/>
<evidence type="ECO:0000256" key="2">
    <source>
        <dbReference type="ARBA" id="ARBA00023015"/>
    </source>
</evidence>
<dbReference type="eggNOG" id="COG1917">
    <property type="taxonomic scope" value="Bacteria"/>
</dbReference>
<keyword evidence="5" id="KW-0804">Transcription</keyword>
<dbReference type="PROSITE" id="PS00041">
    <property type="entry name" value="HTH_ARAC_FAMILY_1"/>
    <property type="match status" value="1"/>
</dbReference>
<dbReference type="PANTHER" id="PTHR46796">
    <property type="entry name" value="HTH-TYPE TRANSCRIPTIONAL ACTIVATOR RHAS-RELATED"/>
    <property type="match status" value="1"/>
</dbReference>
<reference evidence="8" key="1">
    <citation type="submission" date="2009-07" db="EMBL/GenBank/DDBJ databases">
        <authorList>
            <person name="Weinstock G."/>
            <person name="Sodergren E."/>
            <person name="Clifton S."/>
            <person name="Fulton L."/>
            <person name="Fulton B."/>
            <person name="Courtney L."/>
            <person name="Fronick C."/>
            <person name="Harrison M."/>
            <person name="Strong C."/>
            <person name="Farmer C."/>
            <person name="Delahaunty K."/>
            <person name="Markovic C."/>
            <person name="Hall O."/>
            <person name="Minx P."/>
            <person name="Tomlinson C."/>
            <person name="Mitreva M."/>
            <person name="Nelson J."/>
            <person name="Hou S."/>
            <person name="Wollam A."/>
            <person name="Pepin K.H."/>
            <person name="Johnson M."/>
            <person name="Bhonagiri V."/>
            <person name="Nash W.E."/>
            <person name="Warren W."/>
            <person name="Chinwalla A."/>
            <person name="Mardis E.R."/>
            <person name="Wilson R.K."/>
        </authorList>
    </citation>
    <scope>NUCLEOTIDE SEQUENCE [LARGE SCALE GENOMIC DNA]</scope>
    <source>
        <strain evidence="8">DSM 14469</strain>
    </source>
</reference>
<evidence type="ECO:0000259" key="7">
    <source>
        <dbReference type="PROSITE" id="PS01124"/>
    </source>
</evidence>
<feature type="compositionally biased region" description="Basic and acidic residues" evidence="6">
    <location>
        <begin position="53"/>
        <end position="63"/>
    </location>
</feature>
<dbReference type="PRINTS" id="PR00032">
    <property type="entry name" value="HTHARAC"/>
</dbReference>
<dbReference type="InterPro" id="IPR003313">
    <property type="entry name" value="AraC-bd"/>
</dbReference>
<dbReference type="InterPro" id="IPR014710">
    <property type="entry name" value="RmlC-like_jellyroll"/>
</dbReference>
<dbReference type="Proteomes" id="UP000005561">
    <property type="component" value="Unassembled WGS sequence"/>
</dbReference>
<keyword evidence="3" id="KW-0238">DNA-binding</keyword>
<evidence type="ECO:0000313" key="8">
    <source>
        <dbReference type="EMBL" id="EET61398.1"/>
    </source>
</evidence>
<dbReference type="SUPFAM" id="SSF46689">
    <property type="entry name" value="Homeodomain-like"/>
    <property type="match status" value="2"/>
</dbReference>
<keyword evidence="2" id="KW-0805">Transcription regulation</keyword>
<dbReference type="eggNOG" id="COG2207">
    <property type="taxonomic scope" value="Bacteria"/>
</dbReference>
<dbReference type="PROSITE" id="PS01124">
    <property type="entry name" value="HTH_ARAC_FAMILY_2"/>
    <property type="match status" value="1"/>
</dbReference>
<gene>
    <name evidence="8" type="ORF">BRYFOR_06573</name>
</gene>
<feature type="domain" description="HTH araC/xylS-type" evidence="7">
    <location>
        <begin position="272"/>
        <end position="369"/>
    </location>
</feature>
<feature type="region of interest" description="Disordered" evidence="6">
    <location>
        <begin position="31"/>
        <end position="63"/>
    </location>
</feature>
<dbReference type="Gene3D" id="1.10.10.60">
    <property type="entry name" value="Homeodomain-like"/>
    <property type="match status" value="2"/>
</dbReference>
<evidence type="ECO:0000313" key="9">
    <source>
        <dbReference type="Proteomes" id="UP000005561"/>
    </source>
</evidence>
<evidence type="ECO:0000256" key="5">
    <source>
        <dbReference type="ARBA" id="ARBA00023163"/>
    </source>
</evidence>
<dbReference type="GO" id="GO:0043565">
    <property type="term" value="F:sequence-specific DNA binding"/>
    <property type="evidence" value="ECO:0007669"/>
    <property type="project" value="InterPro"/>
</dbReference>
<evidence type="ECO:0000256" key="3">
    <source>
        <dbReference type="ARBA" id="ARBA00023125"/>
    </source>
</evidence>
<dbReference type="STRING" id="168384.SAMN05660368_01523"/>
<dbReference type="AlphaFoldDB" id="C6LDG4"/>
<dbReference type="InterPro" id="IPR050204">
    <property type="entry name" value="AraC_XylS_family_regulators"/>
</dbReference>
<dbReference type="Gene3D" id="2.60.120.10">
    <property type="entry name" value="Jelly Rolls"/>
    <property type="match status" value="1"/>
</dbReference>
<dbReference type="PANTHER" id="PTHR46796:SF13">
    <property type="entry name" value="HTH-TYPE TRANSCRIPTIONAL ACTIVATOR RHAS"/>
    <property type="match status" value="1"/>
</dbReference>
<dbReference type="InterPro" id="IPR018060">
    <property type="entry name" value="HTH_AraC"/>
</dbReference>
<accession>C6LDG4</accession>
<dbReference type="CDD" id="cd02208">
    <property type="entry name" value="cupin_RmlC-like"/>
    <property type="match status" value="1"/>
</dbReference>
<name>C6LDG4_9FIRM</name>
<keyword evidence="1" id="KW-0963">Cytoplasm</keyword>
<dbReference type="SUPFAM" id="SSF51215">
    <property type="entry name" value="Regulatory protein AraC"/>
    <property type="match status" value="1"/>
</dbReference>
<evidence type="ECO:0000256" key="1">
    <source>
        <dbReference type="ARBA" id="ARBA00022490"/>
    </source>
</evidence>
<evidence type="ECO:0000256" key="6">
    <source>
        <dbReference type="SAM" id="MobiDB-lite"/>
    </source>
</evidence>
<keyword evidence="9" id="KW-1185">Reference proteome</keyword>
<dbReference type="InterPro" id="IPR037923">
    <property type="entry name" value="HTH-like"/>
</dbReference>
<sequence>MFSCKIIAEYGTILSSDAGWKRTAGRLCKTEKTGRRTGARSGPRADYAKRKKTAEGPEREADRGRIMQNRKMWKMTGGERVLDRKKELESFQETKKHGSTMFPFNIYPCTIPGDFPSVALHWHKSMEIIFVKKGTGRIQTGRNMQEARSGDIFVMPPGTLHAIYAAAGYNMEYENIIFEVEFLGGGAADVCDKEYLVPLASGQLLQPAVFSPVDAGYKQISACLRRAEELCSARERGYELGVKAALLELLLYLLRMCPEAPERDTPDMERLKRVLQRIEQDYAKPLTVPDMAAVCGCSSSHFMRWFKRMTGTSPLAYLNERRLAAAAENLRETDDKILVIAENAGFENLSNFNRQFKKRYGVTPRAYRG</sequence>
<keyword evidence="4" id="KW-0010">Activator</keyword>
<evidence type="ECO:0000256" key="4">
    <source>
        <dbReference type="ARBA" id="ARBA00023159"/>
    </source>
</evidence>
<comment type="caution">
    <text evidence="8">The sequence shown here is derived from an EMBL/GenBank/DDBJ whole genome shotgun (WGS) entry which is preliminary data.</text>
</comment>
<dbReference type="Pfam" id="PF12833">
    <property type="entry name" value="HTH_18"/>
    <property type="match status" value="1"/>
</dbReference>
<dbReference type="SMART" id="SM00342">
    <property type="entry name" value="HTH_ARAC"/>
    <property type="match status" value="1"/>
</dbReference>
<dbReference type="InterPro" id="IPR020449">
    <property type="entry name" value="Tscrpt_reg_AraC-type_HTH"/>
</dbReference>
<dbReference type="Pfam" id="PF02311">
    <property type="entry name" value="AraC_binding"/>
    <property type="match status" value="1"/>
</dbReference>